<dbReference type="Proteomes" id="UP000240538">
    <property type="component" value="Segment"/>
</dbReference>
<protein>
    <submittedName>
        <fullName evidence="1">Uncharacterized protein</fullName>
    </submittedName>
</protein>
<gene>
    <name evidence="1" type="ORF">phiP43_054</name>
</gene>
<reference evidence="1 2" key="1">
    <citation type="submission" date="2017-12" db="EMBL/GenBank/DDBJ databases">
        <title>Complete genome sequence and characterization of bacteriophage phiP4-3 infecting Proteus pennea.</title>
        <authorList>
            <person name="He Y."/>
            <person name="Yang H."/>
        </authorList>
    </citation>
    <scope>NUCLEOTIDE SEQUENCE [LARGE SCALE GENOMIC DNA]</scope>
</reference>
<keyword evidence="2" id="KW-1185">Reference proteome</keyword>
<name>A0A2I6PFA3_9CAUD</name>
<accession>A0A2I6PFA3</accession>
<dbReference type="EMBL" id="MG696114">
    <property type="protein sequence ID" value="AUM58412.1"/>
    <property type="molecule type" value="Genomic_DNA"/>
</dbReference>
<sequence length="94" mass="11081">MSIKVVKELNHASPENLDEFLRLYIEQWHKNHLFELRGCKLQLDLTSTIYTLIQLMDPEHALKYNVKAEFNYGHHAYNVQVQTPSKTLKYTGSF</sequence>
<evidence type="ECO:0000313" key="2">
    <source>
        <dbReference type="Proteomes" id="UP000240538"/>
    </source>
</evidence>
<proteinExistence type="predicted"/>
<organism evidence="1 2">
    <name type="scientific">Proteus phage phiP4-3</name>
    <dbReference type="NCBI Taxonomy" id="2065203"/>
    <lineage>
        <taxon>Viruses</taxon>
        <taxon>Duplodnaviria</taxon>
        <taxon>Heunggongvirae</taxon>
        <taxon>Uroviricota</taxon>
        <taxon>Caudoviricetes</taxon>
        <taxon>Pantevenvirales</taxon>
        <taxon>Straboviridae</taxon>
        <taxon>Bragavirus</taxon>
        <taxon>Bragavirus p43</taxon>
    </lineage>
</organism>
<evidence type="ECO:0000313" key="1">
    <source>
        <dbReference type="EMBL" id="AUM58412.1"/>
    </source>
</evidence>